<reference evidence="2" key="2">
    <citation type="journal article" date="2023" name="Commun. Biol.">
        <title>Intrasexual cuticular hydrocarbon dimorphism in a wasp sheds light on hydrocarbon biosynthesis genes in Hymenoptera.</title>
        <authorList>
            <person name="Moris V.C."/>
            <person name="Podsiadlowski L."/>
            <person name="Martin S."/>
            <person name="Oeyen J.P."/>
            <person name="Donath A."/>
            <person name="Petersen M."/>
            <person name="Wilbrandt J."/>
            <person name="Misof B."/>
            <person name="Liedtke D."/>
            <person name="Thamm M."/>
            <person name="Scheiner R."/>
            <person name="Schmitt T."/>
            <person name="Niehuis O."/>
        </authorList>
    </citation>
    <scope>NUCLEOTIDE SEQUENCE</scope>
    <source>
        <strain evidence="2">GBR_01_08_01A</strain>
    </source>
</reference>
<reference evidence="2" key="1">
    <citation type="submission" date="2021-08" db="EMBL/GenBank/DDBJ databases">
        <authorList>
            <person name="Misof B."/>
            <person name="Oliver O."/>
            <person name="Podsiadlowski L."/>
            <person name="Donath A."/>
            <person name="Peters R."/>
            <person name="Mayer C."/>
            <person name="Rust J."/>
            <person name="Gunkel S."/>
            <person name="Lesny P."/>
            <person name="Martin S."/>
            <person name="Oeyen J.P."/>
            <person name="Petersen M."/>
            <person name="Panagiotis P."/>
            <person name="Wilbrandt J."/>
            <person name="Tanja T."/>
        </authorList>
    </citation>
    <scope>NUCLEOTIDE SEQUENCE</scope>
    <source>
        <strain evidence="2">GBR_01_08_01A</strain>
        <tissue evidence="2">Thorax + abdomen</tissue>
    </source>
</reference>
<evidence type="ECO:0000256" key="1">
    <source>
        <dbReference type="SAM" id="MobiDB-lite"/>
    </source>
</evidence>
<feature type="compositionally biased region" description="Low complexity" evidence="1">
    <location>
        <begin position="250"/>
        <end position="261"/>
    </location>
</feature>
<comment type="caution">
    <text evidence="2">The sequence shown here is derived from an EMBL/GenBank/DDBJ whole genome shotgun (WGS) entry which is preliminary data.</text>
</comment>
<dbReference type="AlphaFoldDB" id="A0AAD9VSR7"/>
<feature type="region of interest" description="Disordered" evidence="1">
    <location>
        <begin position="51"/>
        <end position="71"/>
    </location>
</feature>
<dbReference type="EMBL" id="JAIFRP010000026">
    <property type="protein sequence ID" value="KAK2584720.1"/>
    <property type="molecule type" value="Genomic_DNA"/>
</dbReference>
<sequence>MLNWIKKSSSQEESTVSPKKSNKFSWATCRRKIAMSFSSVSKLNESIDSAIGAMDRTEEKEDHTSSSDGEKIPVNLRSLLKKPKDTDGADVMDSLERNREKRVSFLEVVECTRIKRNESEKECKKVRRIFSFGKNDTLLNGRMLSEKRVKRKLETSRDSGWESMSSLSSSSSSLISDDSDVVVRSSSPLTEVVWSQKSEGGDSSDGRRERRQLSESTSRRTTMIKCVYEKSRAWAETFKAIIPLTRKTATTTTPTTTTSTTKGRKKNKGSIMDRLRSKGRKVSFSTDTKIYDCGARLLGDYSETKDPNLGDEIYENGAIDSDNFDDFLDEPSENPFDVTTESSVGTMLFGTSLNHHRSLDDLYKLFQEEKRATSSSDSKLYVREGTAKLLSGYSPAMAIKVRSIPVESSDSKKDNERDAKLASLFSSSEDALLSGTNFDDFLSSTNEEHQRICISDSELSLEKTRRTTTLADIAKTKQETTSDPNIVSVKSTQPTSQFKRCKSLRFRRQPISKSAVEIRNDGEGDDQHDDVAEFNSLQDLTHVPPSREKLDTPELYVERQSLSFFEGSDGKEDDGHSIICESTRKRRYVENFEEREVTVMLSEEEKESVKGLTDSHNSSFIVTMYV</sequence>
<feature type="region of interest" description="Disordered" evidence="1">
    <location>
        <begin position="250"/>
        <end position="272"/>
    </location>
</feature>
<feature type="region of interest" description="Disordered" evidence="1">
    <location>
        <begin position="149"/>
        <end position="180"/>
    </location>
</feature>
<feature type="region of interest" description="Disordered" evidence="1">
    <location>
        <begin position="1"/>
        <end position="23"/>
    </location>
</feature>
<feature type="compositionally biased region" description="Basic and acidic residues" evidence="1">
    <location>
        <begin position="149"/>
        <end position="160"/>
    </location>
</feature>
<evidence type="ECO:0000313" key="2">
    <source>
        <dbReference type="EMBL" id="KAK2584720.1"/>
    </source>
</evidence>
<accession>A0AAD9VSR7</accession>
<proteinExistence type="predicted"/>
<feature type="compositionally biased region" description="Low complexity" evidence="1">
    <location>
        <begin position="163"/>
        <end position="180"/>
    </location>
</feature>
<keyword evidence="3" id="KW-1185">Reference proteome</keyword>
<name>A0AAD9VSR7_9HYME</name>
<evidence type="ECO:0000313" key="3">
    <source>
        <dbReference type="Proteomes" id="UP001258017"/>
    </source>
</evidence>
<gene>
    <name evidence="2" type="ORF">KPH14_007053</name>
</gene>
<protein>
    <submittedName>
        <fullName evidence="2">Uncharacterized protein</fullName>
    </submittedName>
</protein>
<organism evidence="2 3">
    <name type="scientific">Odynerus spinipes</name>
    <dbReference type="NCBI Taxonomy" id="1348599"/>
    <lineage>
        <taxon>Eukaryota</taxon>
        <taxon>Metazoa</taxon>
        <taxon>Ecdysozoa</taxon>
        <taxon>Arthropoda</taxon>
        <taxon>Hexapoda</taxon>
        <taxon>Insecta</taxon>
        <taxon>Pterygota</taxon>
        <taxon>Neoptera</taxon>
        <taxon>Endopterygota</taxon>
        <taxon>Hymenoptera</taxon>
        <taxon>Apocrita</taxon>
        <taxon>Aculeata</taxon>
        <taxon>Vespoidea</taxon>
        <taxon>Vespidae</taxon>
        <taxon>Eumeninae</taxon>
        <taxon>Odynerus</taxon>
    </lineage>
</organism>
<feature type="compositionally biased region" description="Basic and acidic residues" evidence="1">
    <location>
        <begin position="204"/>
        <end position="213"/>
    </location>
</feature>
<dbReference type="Proteomes" id="UP001258017">
    <property type="component" value="Unassembled WGS sequence"/>
</dbReference>
<feature type="compositionally biased region" description="Basic and acidic residues" evidence="1">
    <location>
        <begin position="55"/>
        <end position="71"/>
    </location>
</feature>
<feature type="region of interest" description="Disordered" evidence="1">
    <location>
        <begin position="192"/>
        <end position="219"/>
    </location>
</feature>